<dbReference type="InterPro" id="IPR045733">
    <property type="entry name" value="DUF6087"/>
</dbReference>
<evidence type="ECO:0000256" key="1">
    <source>
        <dbReference type="SAM" id="MobiDB-lite"/>
    </source>
</evidence>
<feature type="compositionally biased region" description="Basic and acidic residues" evidence="1">
    <location>
        <begin position="82"/>
        <end position="94"/>
    </location>
</feature>
<feature type="compositionally biased region" description="Basic and acidic residues" evidence="1">
    <location>
        <begin position="1"/>
        <end position="20"/>
    </location>
</feature>
<feature type="region of interest" description="Disordered" evidence="1">
    <location>
        <begin position="73"/>
        <end position="145"/>
    </location>
</feature>
<protein>
    <submittedName>
        <fullName evidence="2">DUF6087 family protein</fullName>
    </submittedName>
</protein>
<proteinExistence type="predicted"/>
<feature type="region of interest" description="Disordered" evidence="1">
    <location>
        <begin position="1"/>
        <end position="45"/>
    </location>
</feature>
<accession>A0AAU1U224</accession>
<name>A0AAU1U224_9ACTN</name>
<gene>
    <name evidence="2" type="ORF">OHU69_13335</name>
</gene>
<dbReference type="Pfam" id="PF19565">
    <property type="entry name" value="DUF6087"/>
    <property type="match status" value="1"/>
</dbReference>
<evidence type="ECO:0000313" key="2">
    <source>
        <dbReference type="EMBL" id="WTS11926.1"/>
    </source>
</evidence>
<feature type="compositionally biased region" description="Polar residues" evidence="1">
    <location>
        <begin position="124"/>
        <end position="145"/>
    </location>
</feature>
<sequence length="145" mass="16267">MHDEQESLEDWARRREERQNASKGKRRAVPLTEGPHRGQHVAPDAPRVIQEWDGTEWETVSLVSDLAEAKTVLYPPQPAEQKAAEWDRPALEKGRGRHRKPTPAENREQQQSIQGHAGRRRQYSGGSPVTETGDPPNTCSSTATS</sequence>
<organism evidence="2">
    <name type="scientific">Streptomyces sp. NBC_00119</name>
    <dbReference type="NCBI Taxonomy" id="2975659"/>
    <lineage>
        <taxon>Bacteria</taxon>
        <taxon>Bacillati</taxon>
        <taxon>Actinomycetota</taxon>
        <taxon>Actinomycetes</taxon>
        <taxon>Kitasatosporales</taxon>
        <taxon>Streptomycetaceae</taxon>
        <taxon>Streptomyces</taxon>
    </lineage>
</organism>
<dbReference type="EMBL" id="CP108195">
    <property type="protein sequence ID" value="WTS11926.1"/>
    <property type="molecule type" value="Genomic_DNA"/>
</dbReference>
<reference evidence="2" key="1">
    <citation type="submission" date="2022-10" db="EMBL/GenBank/DDBJ databases">
        <title>The complete genomes of actinobacterial strains from the NBC collection.</title>
        <authorList>
            <person name="Joergensen T.S."/>
            <person name="Alvarez Arevalo M."/>
            <person name="Sterndorff E.B."/>
            <person name="Faurdal D."/>
            <person name="Vuksanovic O."/>
            <person name="Mourched A.-S."/>
            <person name="Charusanti P."/>
            <person name="Shaw S."/>
            <person name="Blin K."/>
            <person name="Weber T."/>
        </authorList>
    </citation>
    <scope>NUCLEOTIDE SEQUENCE</scope>
    <source>
        <strain evidence="2">NBC_00119</strain>
    </source>
</reference>
<dbReference type="AlphaFoldDB" id="A0AAU1U224"/>